<dbReference type="Pfam" id="PF00578">
    <property type="entry name" value="AhpC-TSA"/>
    <property type="match status" value="1"/>
</dbReference>
<evidence type="ECO:0000313" key="8">
    <source>
        <dbReference type="Proteomes" id="UP000589520"/>
    </source>
</evidence>
<accession>A0A7Y9PFH6</accession>
<comment type="caution">
    <text evidence="7">The sequence shown here is derived from an EMBL/GenBank/DDBJ whole genome shotgun (WGS) entry which is preliminary data.</text>
</comment>
<evidence type="ECO:0000259" key="6">
    <source>
        <dbReference type="PROSITE" id="PS51352"/>
    </source>
</evidence>
<evidence type="ECO:0000256" key="1">
    <source>
        <dbReference type="ARBA" id="ARBA00004196"/>
    </source>
</evidence>
<dbReference type="InterPro" id="IPR013766">
    <property type="entry name" value="Thioredoxin_domain"/>
</dbReference>
<name>A0A7Y9PFH6_9BACT</name>
<keyword evidence="3" id="KW-1015">Disulfide bond</keyword>
<reference evidence="7 8" key="1">
    <citation type="submission" date="2020-07" db="EMBL/GenBank/DDBJ databases">
        <title>Genomic Encyclopedia of Type Strains, Phase IV (KMG-V): Genome sequencing to study the core and pangenomes of soil and plant-associated prokaryotes.</title>
        <authorList>
            <person name="Whitman W."/>
        </authorList>
    </citation>
    <scope>NUCLEOTIDE SEQUENCE [LARGE SCALE GENOMIC DNA]</scope>
    <source>
        <strain evidence="7 8">X4EP2</strain>
    </source>
</reference>
<dbReference type="EMBL" id="JACCCW010000001">
    <property type="protein sequence ID" value="NYF78934.1"/>
    <property type="molecule type" value="Genomic_DNA"/>
</dbReference>
<dbReference type="GO" id="GO:0017004">
    <property type="term" value="P:cytochrome complex assembly"/>
    <property type="evidence" value="ECO:0007669"/>
    <property type="project" value="UniProtKB-KW"/>
</dbReference>
<dbReference type="CDD" id="cd02966">
    <property type="entry name" value="TlpA_like_family"/>
    <property type="match status" value="1"/>
</dbReference>
<evidence type="ECO:0000256" key="3">
    <source>
        <dbReference type="ARBA" id="ARBA00023157"/>
    </source>
</evidence>
<feature type="signal peptide" evidence="5">
    <location>
        <begin position="1"/>
        <end position="32"/>
    </location>
</feature>
<feature type="chain" id="PRO_5031200052" evidence="5">
    <location>
        <begin position="33"/>
        <end position="192"/>
    </location>
</feature>
<proteinExistence type="predicted"/>
<keyword evidence="8" id="KW-1185">Reference proteome</keyword>
<keyword evidence="4" id="KW-0676">Redox-active center</keyword>
<dbReference type="Proteomes" id="UP000589520">
    <property type="component" value="Unassembled WGS sequence"/>
</dbReference>
<comment type="subcellular location">
    <subcellularLocation>
        <location evidence="1">Cell envelope</location>
    </subcellularLocation>
</comment>
<dbReference type="GO" id="GO:0030313">
    <property type="term" value="C:cell envelope"/>
    <property type="evidence" value="ECO:0007669"/>
    <property type="project" value="UniProtKB-SubCell"/>
</dbReference>
<protein>
    <submittedName>
        <fullName evidence="7">Peroxiredoxin</fullName>
    </submittedName>
</protein>
<organism evidence="7 8">
    <name type="scientific">Granulicella arctica</name>
    <dbReference type="NCBI Taxonomy" id="940613"/>
    <lineage>
        <taxon>Bacteria</taxon>
        <taxon>Pseudomonadati</taxon>
        <taxon>Acidobacteriota</taxon>
        <taxon>Terriglobia</taxon>
        <taxon>Terriglobales</taxon>
        <taxon>Acidobacteriaceae</taxon>
        <taxon>Granulicella</taxon>
    </lineage>
</organism>
<dbReference type="PANTHER" id="PTHR42852:SF6">
    <property type="entry name" value="THIOL:DISULFIDE INTERCHANGE PROTEIN DSBE"/>
    <property type="match status" value="1"/>
</dbReference>
<evidence type="ECO:0000256" key="4">
    <source>
        <dbReference type="ARBA" id="ARBA00023284"/>
    </source>
</evidence>
<dbReference type="GO" id="GO:0016209">
    <property type="term" value="F:antioxidant activity"/>
    <property type="evidence" value="ECO:0007669"/>
    <property type="project" value="InterPro"/>
</dbReference>
<dbReference type="InterPro" id="IPR036249">
    <property type="entry name" value="Thioredoxin-like_sf"/>
</dbReference>
<dbReference type="GO" id="GO:0016491">
    <property type="term" value="F:oxidoreductase activity"/>
    <property type="evidence" value="ECO:0007669"/>
    <property type="project" value="InterPro"/>
</dbReference>
<sequence length="192" mass="20897">MVFFGMQKLKRMAIALTIASSFGVLTSEVAHAQQNVHAVIVAKADRKPAPHFDLVAADGKTVQVSNYRGKVVLLNFWATKCGGCILEIPSFMELQQTYGKNGFTAVGISADIPYEGLKSPDEAWGLVRPFMASHKLNYPILMGDDKVVDAYGFPSYPATYLIDRSGKIAATYVGVVSKDDVEANIKILLAEH</sequence>
<dbReference type="InterPro" id="IPR000866">
    <property type="entry name" value="AhpC/TSA"/>
</dbReference>
<dbReference type="AlphaFoldDB" id="A0A7Y9PFH6"/>
<dbReference type="Gene3D" id="3.40.30.10">
    <property type="entry name" value="Glutaredoxin"/>
    <property type="match status" value="1"/>
</dbReference>
<dbReference type="PROSITE" id="PS51352">
    <property type="entry name" value="THIOREDOXIN_2"/>
    <property type="match status" value="1"/>
</dbReference>
<dbReference type="PANTHER" id="PTHR42852">
    <property type="entry name" value="THIOL:DISULFIDE INTERCHANGE PROTEIN DSBE"/>
    <property type="match status" value="1"/>
</dbReference>
<dbReference type="InterPro" id="IPR050553">
    <property type="entry name" value="Thioredoxin_ResA/DsbE_sf"/>
</dbReference>
<feature type="domain" description="Thioredoxin" evidence="6">
    <location>
        <begin position="43"/>
        <end position="190"/>
    </location>
</feature>
<keyword evidence="2" id="KW-0201">Cytochrome c-type biogenesis</keyword>
<gene>
    <name evidence="7" type="ORF">HDF17_001221</name>
</gene>
<dbReference type="SUPFAM" id="SSF52833">
    <property type="entry name" value="Thioredoxin-like"/>
    <property type="match status" value="1"/>
</dbReference>
<evidence type="ECO:0000256" key="2">
    <source>
        <dbReference type="ARBA" id="ARBA00022748"/>
    </source>
</evidence>
<keyword evidence="5" id="KW-0732">Signal</keyword>
<evidence type="ECO:0000256" key="5">
    <source>
        <dbReference type="SAM" id="SignalP"/>
    </source>
</evidence>
<evidence type="ECO:0000313" key="7">
    <source>
        <dbReference type="EMBL" id="NYF78934.1"/>
    </source>
</evidence>
<dbReference type="RefSeq" id="WP_179488762.1">
    <property type="nucleotide sequence ID" value="NZ_JACCCW010000001.1"/>
</dbReference>